<dbReference type="EMBL" id="KN825152">
    <property type="protein sequence ID" value="KIK93818.1"/>
    <property type="molecule type" value="Genomic_DNA"/>
</dbReference>
<dbReference type="AlphaFoldDB" id="A0A0D0DPD2"/>
<evidence type="ECO:0000256" key="1">
    <source>
        <dbReference type="SAM" id="MobiDB-lite"/>
    </source>
</evidence>
<gene>
    <name evidence="2" type="ORF">PAXRUDRAFT_492273</name>
</gene>
<dbReference type="InParanoid" id="A0A0D0DPD2"/>
<dbReference type="OrthoDB" id="2684605at2759"/>
<dbReference type="HOGENOM" id="CLU_918602_0_0_1"/>
<dbReference type="Proteomes" id="UP000054538">
    <property type="component" value="Unassembled WGS sequence"/>
</dbReference>
<proteinExistence type="predicted"/>
<accession>A0A0D0DPD2</accession>
<evidence type="ECO:0000313" key="2">
    <source>
        <dbReference type="EMBL" id="KIK93818.1"/>
    </source>
</evidence>
<evidence type="ECO:0000313" key="3">
    <source>
        <dbReference type="Proteomes" id="UP000054538"/>
    </source>
</evidence>
<feature type="region of interest" description="Disordered" evidence="1">
    <location>
        <begin position="82"/>
        <end position="101"/>
    </location>
</feature>
<reference evidence="2 3" key="1">
    <citation type="submission" date="2014-04" db="EMBL/GenBank/DDBJ databases">
        <authorList>
            <consortium name="DOE Joint Genome Institute"/>
            <person name="Kuo A."/>
            <person name="Kohler A."/>
            <person name="Jargeat P."/>
            <person name="Nagy L.G."/>
            <person name="Floudas D."/>
            <person name="Copeland A."/>
            <person name="Barry K.W."/>
            <person name="Cichocki N."/>
            <person name="Veneault-Fourrey C."/>
            <person name="LaButti K."/>
            <person name="Lindquist E.A."/>
            <person name="Lipzen A."/>
            <person name="Lundell T."/>
            <person name="Morin E."/>
            <person name="Murat C."/>
            <person name="Sun H."/>
            <person name="Tunlid A."/>
            <person name="Henrissat B."/>
            <person name="Grigoriev I.V."/>
            <person name="Hibbett D.S."/>
            <person name="Martin F."/>
            <person name="Nordberg H.P."/>
            <person name="Cantor M.N."/>
            <person name="Hua S.X."/>
        </authorList>
    </citation>
    <scope>NUCLEOTIDE SEQUENCE [LARGE SCALE GENOMIC DNA]</scope>
    <source>
        <strain evidence="2 3">Ve08.2h10</strain>
    </source>
</reference>
<reference evidence="3" key="2">
    <citation type="submission" date="2015-01" db="EMBL/GenBank/DDBJ databases">
        <title>Evolutionary Origins and Diversification of the Mycorrhizal Mutualists.</title>
        <authorList>
            <consortium name="DOE Joint Genome Institute"/>
            <consortium name="Mycorrhizal Genomics Consortium"/>
            <person name="Kohler A."/>
            <person name="Kuo A."/>
            <person name="Nagy L.G."/>
            <person name="Floudas D."/>
            <person name="Copeland A."/>
            <person name="Barry K.W."/>
            <person name="Cichocki N."/>
            <person name="Veneault-Fourrey C."/>
            <person name="LaButti K."/>
            <person name="Lindquist E.A."/>
            <person name="Lipzen A."/>
            <person name="Lundell T."/>
            <person name="Morin E."/>
            <person name="Murat C."/>
            <person name="Riley R."/>
            <person name="Ohm R."/>
            <person name="Sun H."/>
            <person name="Tunlid A."/>
            <person name="Henrissat B."/>
            <person name="Grigoriev I.V."/>
            <person name="Hibbett D.S."/>
            <person name="Martin F."/>
        </authorList>
    </citation>
    <scope>NUCLEOTIDE SEQUENCE [LARGE SCALE GENOMIC DNA]</scope>
    <source>
        <strain evidence="3">Ve08.2h10</strain>
    </source>
</reference>
<feature type="region of interest" description="Disordered" evidence="1">
    <location>
        <begin position="157"/>
        <end position="181"/>
    </location>
</feature>
<name>A0A0D0DPD2_9AGAM</name>
<keyword evidence="3" id="KW-1185">Reference proteome</keyword>
<protein>
    <submittedName>
        <fullName evidence="2">Uncharacterized protein</fullName>
    </submittedName>
</protein>
<sequence>MASPLLMYVLRTALPSLVRTIHENSRPKRQRLHPRSDYDTHTDINKTTNYLLEYVFLPLLRSLTPVCDIRFAALLEAKNAKIKDKGKGKQSGKTPSVAPPKLADTRTDILALLGASLAALDALPSYPGLCAESSIATGIRVRLGLETIRELEALYAGPSRPPAQPQPHSSQPATVTESEKRAKRLEKLAGTRQERIRALAVKDAAWYLASTLNLCVPQSAAGDNIAGAMGKESSDLLREALVDRVGKLVRSVIHVACDGVEERTTSDTAQSENGKANGYTVDPVCQSMLLAVCERALSGFAPA</sequence>
<organism evidence="2 3">
    <name type="scientific">Paxillus rubicundulus Ve08.2h10</name>
    <dbReference type="NCBI Taxonomy" id="930991"/>
    <lineage>
        <taxon>Eukaryota</taxon>
        <taxon>Fungi</taxon>
        <taxon>Dikarya</taxon>
        <taxon>Basidiomycota</taxon>
        <taxon>Agaricomycotina</taxon>
        <taxon>Agaricomycetes</taxon>
        <taxon>Agaricomycetidae</taxon>
        <taxon>Boletales</taxon>
        <taxon>Paxilineae</taxon>
        <taxon>Paxillaceae</taxon>
        <taxon>Paxillus</taxon>
    </lineage>
</organism>